<evidence type="ECO:0000256" key="2">
    <source>
        <dbReference type="ARBA" id="ARBA00004496"/>
    </source>
</evidence>
<feature type="active site" description="Proton donor" evidence="14">
    <location>
        <position position="366"/>
    </location>
</feature>
<dbReference type="InterPro" id="IPR014782">
    <property type="entry name" value="Peptidase_M1_dom"/>
</dbReference>
<dbReference type="InterPro" id="IPR027268">
    <property type="entry name" value="Peptidase_M4/M1_CTD_sf"/>
</dbReference>
<dbReference type="AlphaFoldDB" id="A0A3G9J3M7"/>
<dbReference type="SUPFAM" id="SSF55486">
    <property type="entry name" value="Metalloproteases ('zincins'), catalytic domain"/>
    <property type="match status" value="1"/>
</dbReference>
<evidence type="ECO:0000256" key="5">
    <source>
        <dbReference type="ARBA" id="ARBA00015611"/>
    </source>
</evidence>
<dbReference type="Pfam" id="PF17900">
    <property type="entry name" value="Peptidase_M1_N"/>
    <property type="match status" value="1"/>
</dbReference>
<proteinExistence type="inferred from homology"/>
<dbReference type="InterPro" id="IPR016024">
    <property type="entry name" value="ARM-type_fold"/>
</dbReference>
<dbReference type="KEGG" id="nbe:Back2_23210"/>
<dbReference type="Proteomes" id="UP000271573">
    <property type="component" value="Chromosome"/>
</dbReference>
<dbReference type="InterPro" id="IPR001930">
    <property type="entry name" value="Peptidase_M1"/>
</dbReference>
<evidence type="ECO:0000256" key="8">
    <source>
        <dbReference type="ARBA" id="ARBA00022723"/>
    </source>
</evidence>
<evidence type="ECO:0000256" key="10">
    <source>
        <dbReference type="ARBA" id="ARBA00022833"/>
    </source>
</evidence>
<feature type="active site" description="Proton acceptor" evidence="14">
    <location>
        <position position="280"/>
    </location>
</feature>
<evidence type="ECO:0000256" key="15">
    <source>
        <dbReference type="PIRSR" id="PIRSR634015-3"/>
    </source>
</evidence>
<dbReference type="InterPro" id="IPR045357">
    <property type="entry name" value="Aminopeptidase_N-like_N"/>
</dbReference>
<dbReference type="InterPro" id="IPR049980">
    <property type="entry name" value="LTA4H_cat"/>
</dbReference>
<dbReference type="SMART" id="SM01263">
    <property type="entry name" value="Leuk-A4-hydro_C"/>
    <property type="match status" value="1"/>
</dbReference>
<evidence type="ECO:0000256" key="7">
    <source>
        <dbReference type="ARBA" id="ARBA00022670"/>
    </source>
</evidence>
<evidence type="ECO:0000256" key="12">
    <source>
        <dbReference type="ARBA" id="ARBA00029811"/>
    </source>
</evidence>
<evidence type="ECO:0000256" key="14">
    <source>
        <dbReference type="PIRSR" id="PIRSR634015-1"/>
    </source>
</evidence>
<evidence type="ECO:0000256" key="13">
    <source>
        <dbReference type="ARBA" id="ARBA00031533"/>
    </source>
</evidence>
<evidence type="ECO:0000256" key="1">
    <source>
        <dbReference type="ARBA" id="ARBA00000098"/>
    </source>
</evidence>
<dbReference type="GO" id="GO:0005737">
    <property type="term" value="C:cytoplasm"/>
    <property type="evidence" value="ECO:0007669"/>
    <property type="project" value="UniProtKB-SubCell"/>
</dbReference>
<keyword evidence="8 15" id="KW-0479">Metal-binding</keyword>
<comment type="similarity">
    <text evidence="3">Belongs to the peptidase M1 family.</text>
</comment>
<feature type="domain" description="Peptidase M1 leukotriene A4 hydrolase/aminopeptidase C-terminal" evidence="16">
    <location>
        <begin position="449"/>
        <end position="591"/>
    </location>
</feature>
<evidence type="ECO:0000256" key="4">
    <source>
        <dbReference type="ARBA" id="ARBA00012564"/>
    </source>
</evidence>
<keyword evidence="17" id="KW-0031">Aminopeptidase</keyword>
<dbReference type="OrthoDB" id="3885507at2"/>
<comment type="subcellular location">
    <subcellularLocation>
        <location evidence="2">Cytoplasm</location>
    </subcellularLocation>
</comment>
<dbReference type="SUPFAM" id="SSF63737">
    <property type="entry name" value="Leukotriene A4 hydrolase N-terminal domain"/>
    <property type="match status" value="1"/>
</dbReference>
<dbReference type="PANTHER" id="PTHR45726:SF3">
    <property type="entry name" value="LEUKOTRIENE A-4 HYDROLASE"/>
    <property type="match status" value="1"/>
</dbReference>
<dbReference type="GO" id="GO:0008270">
    <property type="term" value="F:zinc ion binding"/>
    <property type="evidence" value="ECO:0007669"/>
    <property type="project" value="InterPro"/>
</dbReference>
<evidence type="ECO:0000313" key="17">
    <source>
        <dbReference type="EMBL" id="BBH18034.1"/>
    </source>
</evidence>
<keyword evidence="10 15" id="KW-0862">Zinc</keyword>
<evidence type="ECO:0000256" key="6">
    <source>
        <dbReference type="ARBA" id="ARBA00022490"/>
    </source>
</evidence>
<dbReference type="Pfam" id="PF01433">
    <property type="entry name" value="Peptidase_M1"/>
    <property type="match status" value="1"/>
</dbReference>
<evidence type="ECO:0000259" key="16">
    <source>
        <dbReference type="SMART" id="SM01263"/>
    </source>
</evidence>
<dbReference type="InterPro" id="IPR042097">
    <property type="entry name" value="Aminopeptidase_N-like_N_sf"/>
</dbReference>
<dbReference type="CDD" id="cd09599">
    <property type="entry name" value="M1_LTA4H"/>
    <property type="match status" value="1"/>
</dbReference>
<sequence>MVIDVHTYARPDDARVTHLDLDLTVDFESRAISGTARLTIETAPDAKELVLDTNALTIRSAHWVDGPDAQFELGPVDQHLGQPLTVALTGHDVLEVHYSSAPSAASLLWLDGEHTESGRPIMFTQGQPILTRSWIPLQDSPQVRFTYSASVRVPDGNVALMSATRPTLKDGAYEFAMTQPVPAYLIALAVGPFEFRSTGPRTGVYAEPSLVDAAAWEFANGEEQIQAAEALYGPYRWDIYDLLVVPPMFAFGGMENPRLTFMHASTVTGDRSQIETLAHELAHSWSGNLVTNATWGDMWLNEGFTTYFENRLVEALYGRDASDMAWALNIDSVQEMATELAPAAQILHRRDLAGRDPDDGWSQIPYDKGALLLLTIETAVGRSAFDVFLRGYFDAHAFRSIDTESFVAYLTEHLLEPHGLTADDVSLDEWINRPGLPGNVPDVLAAGFAAVDVVLARLAAGDSVDDAVTGADPAAWLTPQWARFLRSLPTDLDLARLERLDVLFGLTATGNSEIRSNWLVLVVRSGHGVEVPAWREAVSTLVHRYGRRKYITPLYAALAQKPEGLAYAREIYSTARAGYHSSAQREIDGLLGIAQG</sequence>
<organism evidence="17 18">
    <name type="scientific">Nocardioides baekrokdamisoli</name>
    <dbReference type="NCBI Taxonomy" id="1804624"/>
    <lineage>
        <taxon>Bacteria</taxon>
        <taxon>Bacillati</taxon>
        <taxon>Actinomycetota</taxon>
        <taxon>Actinomycetes</taxon>
        <taxon>Propionibacteriales</taxon>
        <taxon>Nocardioidaceae</taxon>
        <taxon>Nocardioides</taxon>
    </lineage>
</organism>
<keyword evidence="9" id="KW-0378">Hydrolase</keyword>
<feature type="binding site" evidence="15">
    <location>
        <position position="302"/>
    </location>
    <ligand>
        <name>Zn(2+)</name>
        <dbReference type="ChEBI" id="CHEBI:29105"/>
        <note>catalytic</note>
    </ligand>
</feature>
<dbReference type="Gene3D" id="2.60.40.1730">
    <property type="entry name" value="tricorn interacting facor f3 domain"/>
    <property type="match status" value="1"/>
</dbReference>
<dbReference type="EC" id="3.4.11.2" evidence="4"/>
<dbReference type="Gene3D" id="1.25.40.320">
    <property type="entry name" value="Peptidase M1, leukotriene A4 hydrolase/aminopeptidase C-terminal domain"/>
    <property type="match status" value="1"/>
</dbReference>
<comment type="cofactor">
    <cofactor evidence="15">
        <name>Zn(2+)</name>
        <dbReference type="ChEBI" id="CHEBI:29105"/>
    </cofactor>
    <text evidence="15">Binds 1 zinc ion per subunit.</text>
</comment>
<dbReference type="GO" id="GO:0016285">
    <property type="term" value="F:alanyl aminopeptidase activity"/>
    <property type="evidence" value="ECO:0007669"/>
    <property type="project" value="UniProtKB-EC"/>
</dbReference>
<evidence type="ECO:0000256" key="9">
    <source>
        <dbReference type="ARBA" id="ARBA00022801"/>
    </source>
</evidence>
<evidence type="ECO:0000256" key="3">
    <source>
        <dbReference type="ARBA" id="ARBA00010136"/>
    </source>
</evidence>
<dbReference type="Pfam" id="PF09127">
    <property type="entry name" value="Leuk-A4-hydro_C"/>
    <property type="match status" value="1"/>
</dbReference>
<comment type="catalytic activity">
    <reaction evidence="1">
        <text>Release of an N-terminal amino acid, Xaa-|-Yaa- from a peptide, amide or arylamide. Xaa is preferably Ala, but may be most amino acids including Pro (slow action). When a terminal hydrophobic residue is followed by a prolyl residue, the two may be released as an intact Xaa-Pro dipeptide.</text>
        <dbReference type="EC" id="3.4.11.2"/>
    </reaction>
</comment>
<name>A0A3G9J3M7_9ACTN</name>
<dbReference type="Gene3D" id="3.30.2010.30">
    <property type="match status" value="1"/>
</dbReference>
<dbReference type="RefSeq" id="WP_125569402.1">
    <property type="nucleotide sequence ID" value="NZ_AP019307.1"/>
</dbReference>
<dbReference type="Gene3D" id="1.10.390.10">
    <property type="entry name" value="Neutral Protease Domain 2"/>
    <property type="match status" value="1"/>
</dbReference>
<keyword evidence="7" id="KW-0645">Protease</keyword>
<dbReference type="EMBL" id="AP019307">
    <property type="protein sequence ID" value="BBH18034.1"/>
    <property type="molecule type" value="Genomic_DNA"/>
</dbReference>
<dbReference type="InterPro" id="IPR038502">
    <property type="entry name" value="M1_LTA-4_hydro/amino_C_sf"/>
</dbReference>
<keyword evidence="11" id="KW-0482">Metalloprotease</keyword>
<keyword evidence="18" id="KW-1185">Reference proteome</keyword>
<feature type="binding site" evidence="15">
    <location>
        <position position="279"/>
    </location>
    <ligand>
        <name>Zn(2+)</name>
        <dbReference type="ChEBI" id="CHEBI:29105"/>
        <note>catalytic</note>
    </ligand>
</feature>
<gene>
    <name evidence="17" type="primary">pepN</name>
    <name evidence="17" type="ORF">Back2_23210</name>
</gene>
<dbReference type="InterPro" id="IPR015211">
    <property type="entry name" value="Peptidase_M1_C"/>
</dbReference>
<evidence type="ECO:0000313" key="18">
    <source>
        <dbReference type="Proteomes" id="UP000271573"/>
    </source>
</evidence>
<dbReference type="PRINTS" id="PR00756">
    <property type="entry name" value="ALADIPTASE"/>
</dbReference>
<reference evidence="17 18" key="1">
    <citation type="submission" date="2018-11" db="EMBL/GenBank/DDBJ databases">
        <title>Complete genome sequence of Nocardioides baekrokdamisoli strain KCTC 39748.</title>
        <authorList>
            <person name="Kang S.W."/>
            <person name="Lee K.C."/>
            <person name="Kim K.K."/>
            <person name="Kim J.S."/>
            <person name="Kim D.S."/>
            <person name="Ko S.H."/>
            <person name="Yang S.H."/>
            <person name="Shin Y.K."/>
            <person name="Lee J.S."/>
        </authorList>
    </citation>
    <scope>NUCLEOTIDE SEQUENCE [LARGE SCALE GENOMIC DNA]</scope>
    <source>
        <strain evidence="17 18">KCTC 39748</strain>
    </source>
</reference>
<feature type="binding site" evidence="15">
    <location>
        <position position="283"/>
    </location>
    <ligand>
        <name>Zn(2+)</name>
        <dbReference type="ChEBI" id="CHEBI:29105"/>
        <note>catalytic</note>
    </ligand>
</feature>
<accession>A0A3G9J3M7</accession>
<dbReference type="GO" id="GO:0006508">
    <property type="term" value="P:proteolysis"/>
    <property type="evidence" value="ECO:0007669"/>
    <property type="project" value="UniProtKB-KW"/>
</dbReference>
<dbReference type="PANTHER" id="PTHR45726">
    <property type="entry name" value="LEUKOTRIENE A-4 HYDROLASE"/>
    <property type="match status" value="1"/>
</dbReference>
<dbReference type="SUPFAM" id="SSF48371">
    <property type="entry name" value="ARM repeat"/>
    <property type="match status" value="1"/>
</dbReference>
<protein>
    <recommendedName>
        <fullName evidence="5">Aminopeptidase N</fullName>
        <ecNumber evidence="4">3.4.11.2</ecNumber>
    </recommendedName>
    <alternativeName>
        <fullName evidence="12">Alanine aminopeptidase</fullName>
    </alternativeName>
    <alternativeName>
        <fullName evidence="13">Lysyl aminopeptidase</fullName>
    </alternativeName>
</protein>
<dbReference type="GO" id="GO:0008237">
    <property type="term" value="F:metallopeptidase activity"/>
    <property type="evidence" value="ECO:0007669"/>
    <property type="project" value="UniProtKB-KW"/>
</dbReference>
<keyword evidence="6" id="KW-0963">Cytoplasm</keyword>
<dbReference type="InterPro" id="IPR034015">
    <property type="entry name" value="M1_LTA4H"/>
</dbReference>
<evidence type="ECO:0000256" key="11">
    <source>
        <dbReference type="ARBA" id="ARBA00023049"/>
    </source>
</evidence>
<dbReference type="FunFam" id="3.30.2010.30:FF:000001">
    <property type="entry name" value="Leukotriene A(4) hydrolase"/>
    <property type="match status" value="1"/>
</dbReference>